<evidence type="ECO:0000313" key="21">
    <source>
        <dbReference type="Ensembl" id="ENSSFOP00015000480.2"/>
    </source>
</evidence>
<keyword evidence="4 16" id="KW-0812">Transmembrane</keyword>
<evidence type="ECO:0000256" key="14">
    <source>
        <dbReference type="ARBA" id="ARBA00023288"/>
    </source>
</evidence>
<feature type="transmembrane region" description="Helical" evidence="18">
    <location>
        <begin position="96"/>
        <end position="117"/>
    </location>
</feature>
<evidence type="ECO:0000256" key="16">
    <source>
        <dbReference type="RuleBase" id="RU000688"/>
    </source>
</evidence>
<dbReference type="SMART" id="SM01381">
    <property type="entry name" value="7TM_GPCR_Srsx"/>
    <property type="match status" value="1"/>
</dbReference>
<evidence type="ECO:0000256" key="17">
    <source>
        <dbReference type="SAM" id="MobiDB-lite"/>
    </source>
</evidence>
<evidence type="ECO:0000256" key="10">
    <source>
        <dbReference type="ARBA" id="ARBA00023170"/>
    </source>
</evidence>
<evidence type="ECO:0000313" key="22">
    <source>
        <dbReference type="Proteomes" id="UP000034805"/>
    </source>
</evidence>
<feature type="domain" description="G-protein coupled receptors family 1 profile" evidence="19">
    <location>
        <begin position="38"/>
        <end position="330"/>
    </location>
</feature>
<evidence type="ECO:0000259" key="19">
    <source>
        <dbReference type="PROSITE" id="PS50262"/>
    </source>
</evidence>
<keyword evidence="14" id="KW-0449">Lipoprotein</keyword>
<evidence type="ECO:0000313" key="20">
    <source>
        <dbReference type="EMBL" id="KPP74276.1"/>
    </source>
</evidence>
<dbReference type="PANTHER" id="PTHR24248:SF139">
    <property type="entry name" value="D(1A) DOPAMINE RECEPTOR"/>
    <property type="match status" value="1"/>
</dbReference>
<keyword evidence="13" id="KW-0966">Cell projection</keyword>
<evidence type="ECO:0000256" key="18">
    <source>
        <dbReference type="SAM" id="Phobius"/>
    </source>
</evidence>
<comment type="subcellular location">
    <subcellularLocation>
        <location evidence="1">Cell projection</location>
        <location evidence="1">Cilium membrane</location>
        <topology evidence="1">Multi-pass membrane protein</topology>
    </subcellularLocation>
</comment>
<dbReference type="GO" id="GO:0060170">
    <property type="term" value="C:ciliary membrane"/>
    <property type="evidence" value="ECO:0007669"/>
    <property type="project" value="UniProtKB-SubCell"/>
</dbReference>
<dbReference type="Gene3D" id="1.20.1070.10">
    <property type="entry name" value="Rhodopsin 7-helix transmembrane proteins"/>
    <property type="match status" value="1"/>
</dbReference>
<evidence type="ECO:0000256" key="4">
    <source>
        <dbReference type="ARBA" id="ARBA00022692"/>
    </source>
</evidence>
<accession>A0A0P7UW65</accession>
<keyword evidence="9" id="KW-1015">Disulfide bond</keyword>
<feature type="transmembrane region" description="Helical" evidence="18">
    <location>
        <begin position="20"/>
        <end position="44"/>
    </location>
</feature>
<dbReference type="OrthoDB" id="6021915at2759"/>
<evidence type="ECO:0000256" key="8">
    <source>
        <dbReference type="ARBA" id="ARBA00023139"/>
    </source>
</evidence>
<feature type="transmembrane region" description="Helical" evidence="18">
    <location>
        <begin position="56"/>
        <end position="76"/>
    </location>
</feature>
<proteinExistence type="inferred from homology"/>
<dbReference type="Ensembl" id="ENSSFOT00015000508.2">
    <property type="protein sequence ID" value="ENSSFOP00015000480.2"/>
    <property type="gene ID" value="ENSSFOG00015000350.2"/>
</dbReference>
<comment type="similarity">
    <text evidence="16">Belongs to the G-protein coupled receptor 1 family.</text>
</comment>
<dbReference type="PRINTS" id="PR00242">
    <property type="entry name" value="DOPAMINER"/>
</dbReference>
<evidence type="ECO:0000256" key="7">
    <source>
        <dbReference type="ARBA" id="ARBA00023136"/>
    </source>
</evidence>
<dbReference type="GO" id="GO:0001588">
    <property type="term" value="F:dopamine neurotransmitter receptor activity, coupled via Gs"/>
    <property type="evidence" value="ECO:0007669"/>
    <property type="project" value="TreeGrafter"/>
</dbReference>
<feature type="transmembrane region" description="Helical" evidence="18">
    <location>
        <begin position="192"/>
        <end position="215"/>
    </location>
</feature>
<evidence type="ECO:0000256" key="1">
    <source>
        <dbReference type="ARBA" id="ARBA00004272"/>
    </source>
</evidence>
<dbReference type="GO" id="GO:0042311">
    <property type="term" value="P:vasodilation"/>
    <property type="evidence" value="ECO:0007669"/>
    <property type="project" value="InterPro"/>
</dbReference>
<dbReference type="GeneTree" id="ENSGT00940000155857"/>
<keyword evidence="23" id="KW-1185">Reference proteome</keyword>
<evidence type="ECO:0000256" key="13">
    <source>
        <dbReference type="ARBA" id="ARBA00023273"/>
    </source>
</evidence>
<dbReference type="InterPro" id="IPR017452">
    <property type="entry name" value="GPCR_Rhodpsn_7TM"/>
</dbReference>
<dbReference type="PRINTS" id="PR00237">
    <property type="entry name" value="GPCRRHODOPSN"/>
</dbReference>
<keyword evidence="6 16" id="KW-0297">G-protein coupled receptor</keyword>
<dbReference type="PROSITE" id="PS50262">
    <property type="entry name" value="G_PROTEIN_RECEP_F1_2"/>
    <property type="match status" value="1"/>
</dbReference>
<keyword evidence="10 16" id="KW-0675">Receptor</keyword>
<feature type="compositionally biased region" description="Polar residues" evidence="17">
    <location>
        <begin position="409"/>
        <end position="425"/>
    </location>
</feature>
<dbReference type="PRINTS" id="PR00565">
    <property type="entry name" value="DOPAMINED1AR"/>
</dbReference>
<gene>
    <name evidence="21" type="primary">DRD1</name>
    <name evidence="20" type="ORF">Z043_106573</name>
</gene>
<organism evidence="20 22">
    <name type="scientific">Scleropages formosus</name>
    <name type="common">Asian bonytongue</name>
    <name type="synonym">Osteoglossum formosum</name>
    <dbReference type="NCBI Taxonomy" id="113540"/>
    <lineage>
        <taxon>Eukaryota</taxon>
        <taxon>Metazoa</taxon>
        <taxon>Chordata</taxon>
        <taxon>Craniata</taxon>
        <taxon>Vertebrata</taxon>
        <taxon>Euteleostomi</taxon>
        <taxon>Actinopterygii</taxon>
        <taxon>Neopterygii</taxon>
        <taxon>Teleostei</taxon>
        <taxon>Osteoglossocephala</taxon>
        <taxon>Osteoglossomorpha</taxon>
        <taxon>Osteoglossiformes</taxon>
        <taxon>Osteoglossidae</taxon>
        <taxon>Scleropages</taxon>
    </lineage>
</organism>
<evidence type="ECO:0000256" key="2">
    <source>
        <dbReference type="ARBA" id="ARBA00020814"/>
    </source>
</evidence>
<evidence type="ECO:0000256" key="5">
    <source>
        <dbReference type="ARBA" id="ARBA00022989"/>
    </source>
</evidence>
<dbReference type="PANTHER" id="PTHR24248">
    <property type="entry name" value="ADRENERGIC RECEPTOR-RELATED G-PROTEIN COUPLED RECEPTOR"/>
    <property type="match status" value="1"/>
</dbReference>
<evidence type="ECO:0000256" key="11">
    <source>
        <dbReference type="ARBA" id="ARBA00023180"/>
    </source>
</evidence>
<dbReference type="SUPFAM" id="SSF81321">
    <property type="entry name" value="Family A G protein-coupled receptor-like"/>
    <property type="match status" value="1"/>
</dbReference>
<dbReference type="InterPro" id="IPR000276">
    <property type="entry name" value="GPCR_Rhodpsn"/>
</dbReference>
<feature type="compositionally biased region" description="Polar residues" evidence="17">
    <location>
        <begin position="437"/>
        <end position="446"/>
    </location>
</feature>
<keyword evidence="12 16" id="KW-0807">Transducer</keyword>
<reference evidence="20 22" key="1">
    <citation type="submission" date="2015-08" db="EMBL/GenBank/DDBJ databases">
        <title>The genome of the Asian arowana (Scleropages formosus).</title>
        <authorList>
            <person name="Tan M.H."/>
            <person name="Gan H.M."/>
            <person name="Croft L.J."/>
            <person name="Austin C.M."/>
        </authorList>
    </citation>
    <scope>NUCLEOTIDE SEQUENCE [LARGE SCALE GENOMIC DNA]</scope>
    <source>
        <strain evidence="20">Aro1</strain>
    </source>
</reference>
<evidence type="ECO:0000256" key="9">
    <source>
        <dbReference type="ARBA" id="ARBA00023157"/>
    </source>
</evidence>
<feature type="region of interest" description="Disordered" evidence="17">
    <location>
        <begin position="399"/>
        <end position="446"/>
    </location>
</feature>
<dbReference type="InterPro" id="IPR000929">
    <property type="entry name" value="Dopamine_rcpt"/>
</dbReference>
<keyword evidence="7 18" id="KW-0472">Membrane</keyword>
<keyword evidence="3" id="KW-1003">Cell membrane</keyword>
<dbReference type="GO" id="GO:0004930">
    <property type="term" value="F:G protein-coupled receptor activity"/>
    <property type="evidence" value="ECO:0007669"/>
    <property type="project" value="UniProtKB-KW"/>
</dbReference>
<dbReference type="GO" id="GO:0043410">
    <property type="term" value="P:positive regulation of MAPK cascade"/>
    <property type="evidence" value="ECO:0007669"/>
    <property type="project" value="TreeGrafter"/>
</dbReference>
<dbReference type="Proteomes" id="UP000034805">
    <property type="component" value="Unassembled WGS sequence"/>
</dbReference>
<evidence type="ECO:0000256" key="12">
    <source>
        <dbReference type="ARBA" id="ARBA00023224"/>
    </source>
</evidence>
<dbReference type="Pfam" id="PF00001">
    <property type="entry name" value="7tm_1"/>
    <property type="match status" value="1"/>
</dbReference>
<name>A0A0P7UW65_SCLFO</name>
<dbReference type="EMBL" id="JARO02001840">
    <property type="protein sequence ID" value="KPP74276.1"/>
    <property type="molecule type" value="Genomic_DNA"/>
</dbReference>
<dbReference type="AlphaFoldDB" id="A0A0P7UW65"/>
<dbReference type="InterPro" id="IPR001413">
    <property type="entry name" value="Dopamine_D1_rcpt"/>
</dbReference>
<keyword evidence="8" id="KW-0564">Palmitate</keyword>
<dbReference type="Proteomes" id="UP000694397">
    <property type="component" value="Chromosome 4"/>
</dbReference>
<feature type="transmembrane region" description="Helical" evidence="18">
    <location>
        <begin position="137"/>
        <end position="159"/>
    </location>
</feature>
<evidence type="ECO:0000313" key="23">
    <source>
        <dbReference type="Proteomes" id="UP000694397"/>
    </source>
</evidence>
<dbReference type="KEGG" id="sfm:108934257"/>
<dbReference type="FunFam" id="1.20.1070.10:FF:000045">
    <property type="entry name" value="D(1A) dopamine receptor"/>
    <property type="match status" value="1"/>
</dbReference>
<sequence>MDLNFSTVLDSGLSERDRSTRVLTGCFLSLLILTTLLGNTLVCAAVTKFRHLRSKVTNFFVISLAISDLLVAILVMPWKAATEIVGFWPFGSFCNIWVAFDIMCSTASILNLCVISVDRYWAISSPFRYERKMTPKVAFVMISVAWTLSVLISFIPVQLNWHKAQTTSYVDHNGTYGPLLPDNCDSSLNRTYAISSSLVSFYIPVAIMIVTYTQIYRIAQKQIRRILALERAAESAKNRHSSMGNSSGVESESSFKMSFKRETKVLKTLSVIMGVFVCCWLPFFILNCMVPFCEATLPNGRANFPCVSSTTFDVFVWFGWANSSLNPIIYAFNVDFRKAFSILLGCHRLCAGPNSTEILSLNNNGAPPPSTHSQTKGHIPIEGTMTYAIPQTILTQDEEVQKEEEASTGIISLKNNSPALSGNVDSETDVSLEKINPITSNGQHKT</sequence>
<dbReference type="GO" id="GO:0071880">
    <property type="term" value="P:adenylate cyclase-activating adrenergic receptor signaling pathway"/>
    <property type="evidence" value="ECO:0007669"/>
    <property type="project" value="TreeGrafter"/>
</dbReference>
<dbReference type="CTD" id="568126"/>
<keyword evidence="5 18" id="KW-1133">Transmembrane helix</keyword>
<evidence type="ECO:0000256" key="3">
    <source>
        <dbReference type="ARBA" id="ARBA00022475"/>
    </source>
</evidence>
<reference evidence="21 23" key="2">
    <citation type="submission" date="2019-04" db="EMBL/GenBank/DDBJ databases">
        <authorList>
            <consortium name="Wellcome Sanger Institute Data Sharing"/>
        </authorList>
    </citation>
    <scope>NUCLEOTIDE SEQUENCE [LARGE SCALE GENOMIC DNA]</scope>
</reference>
<reference evidence="21" key="3">
    <citation type="submission" date="2025-05" db="UniProtKB">
        <authorList>
            <consortium name="Ensembl"/>
        </authorList>
    </citation>
    <scope>IDENTIFICATION</scope>
</reference>
<feature type="transmembrane region" description="Helical" evidence="18">
    <location>
        <begin position="265"/>
        <end position="286"/>
    </location>
</feature>
<evidence type="ECO:0000256" key="15">
    <source>
        <dbReference type="ARBA" id="ARBA00032831"/>
    </source>
</evidence>
<dbReference type="GO" id="GO:0045202">
    <property type="term" value="C:synapse"/>
    <property type="evidence" value="ECO:0007669"/>
    <property type="project" value="GOC"/>
</dbReference>
<protein>
    <recommendedName>
        <fullName evidence="2">D(1A) dopamine receptor</fullName>
    </recommendedName>
    <alternativeName>
        <fullName evidence="15">Dopamine D1 receptor</fullName>
    </alternativeName>
</protein>
<evidence type="ECO:0000256" key="6">
    <source>
        <dbReference type="ARBA" id="ARBA00023040"/>
    </source>
</evidence>
<dbReference type="PROSITE" id="PS00237">
    <property type="entry name" value="G_PROTEIN_RECEP_F1_1"/>
    <property type="match status" value="1"/>
</dbReference>
<dbReference type="STRING" id="113540.ENSSFOP00015000480"/>
<keyword evidence="11" id="KW-0325">Glycoprotein</keyword>